<dbReference type="Gene3D" id="3.90.1200.10">
    <property type="match status" value="1"/>
</dbReference>
<dbReference type="Pfam" id="PF01636">
    <property type="entry name" value="APH"/>
    <property type="match status" value="1"/>
</dbReference>
<keyword evidence="2" id="KW-0808">Transferase</keyword>
<organism evidence="2 3">
    <name type="scientific">Eiseniibacteriota bacterium</name>
    <dbReference type="NCBI Taxonomy" id="2212470"/>
    <lineage>
        <taxon>Bacteria</taxon>
        <taxon>Candidatus Eiseniibacteriota</taxon>
    </lineage>
</organism>
<evidence type="ECO:0000259" key="1">
    <source>
        <dbReference type="Pfam" id="PF01636"/>
    </source>
</evidence>
<sequence>MEERAALQLGQHLARSCSCRSLGVWSSSFQEIGPCGATSESDILAQVGTEAERARRLPTVEVLRYKLHGRCVLRYIVEAPAGGAPTEVIGKVHKSGTLAVQVAQTLSILQPQAAAYGLIIPKPLRVIEEWGLLLMERVSGIALKPIVEQTKDPQQLKTVMGLAAATLVRLHCLRFESQKVRSLQTWLEKGHGKAASLHLVAPLLAQQADTLLRQIGQLGARSAVAPLSFIHGGFSPAQLLLEKGQIAVVDFDSSGLGDPAIDVGHFMERLHQIAVNRASNAFRQLATDFLSEYQARLPEQRVAERVHLFLSAFLVRTALHTFERRPYAYGQAGPDSLPVLLLQEAAACLAGR</sequence>
<protein>
    <submittedName>
        <fullName evidence="2">Aminoglycoside phosphotransferase family protein</fullName>
    </submittedName>
</protein>
<proteinExistence type="predicted"/>
<evidence type="ECO:0000313" key="3">
    <source>
        <dbReference type="Proteomes" id="UP000316609"/>
    </source>
</evidence>
<dbReference type="Proteomes" id="UP000316609">
    <property type="component" value="Unassembled WGS sequence"/>
</dbReference>
<evidence type="ECO:0000313" key="2">
    <source>
        <dbReference type="EMBL" id="TMQ65802.1"/>
    </source>
</evidence>
<comment type="caution">
    <text evidence="2">The sequence shown here is derived from an EMBL/GenBank/DDBJ whole genome shotgun (WGS) entry which is preliminary data.</text>
</comment>
<dbReference type="InterPro" id="IPR011009">
    <property type="entry name" value="Kinase-like_dom_sf"/>
</dbReference>
<dbReference type="InterPro" id="IPR002575">
    <property type="entry name" value="Aminoglycoside_PTrfase"/>
</dbReference>
<dbReference type="EMBL" id="VBOY01000065">
    <property type="protein sequence ID" value="TMQ65802.1"/>
    <property type="molecule type" value="Genomic_DNA"/>
</dbReference>
<dbReference type="SUPFAM" id="SSF56112">
    <property type="entry name" value="Protein kinase-like (PK-like)"/>
    <property type="match status" value="1"/>
</dbReference>
<dbReference type="AlphaFoldDB" id="A0A538TQA0"/>
<name>A0A538TQA0_UNCEI</name>
<dbReference type="GO" id="GO:0016740">
    <property type="term" value="F:transferase activity"/>
    <property type="evidence" value="ECO:0007669"/>
    <property type="project" value="UniProtKB-KW"/>
</dbReference>
<reference evidence="2 3" key="1">
    <citation type="journal article" date="2019" name="Nat. Microbiol.">
        <title>Mediterranean grassland soil C-N compound turnover is dependent on rainfall and depth, and is mediated by genomically divergent microorganisms.</title>
        <authorList>
            <person name="Diamond S."/>
            <person name="Andeer P.F."/>
            <person name="Li Z."/>
            <person name="Crits-Christoph A."/>
            <person name="Burstein D."/>
            <person name="Anantharaman K."/>
            <person name="Lane K.R."/>
            <person name="Thomas B.C."/>
            <person name="Pan C."/>
            <person name="Northen T.R."/>
            <person name="Banfield J.F."/>
        </authorList>
    </citation>
    <scope>NUCLEOTIDE SEQUENCE [LARGE SCALE GENOMIC DNA]</scope>
    <source>
        <strain evidence="2">WS_8</strain>
    </source>
</reference>
<gene>
    <name evidence="2" type="ORF">E6K78_07090</name>
</gene>
<accession>A0A538TQA0</accession>
<feature type="domain" description="Aminoglycoside phosphotransferase" evidence="1">
    <location>
        <begin position="75"/>
        <end position="273"/>
    </location>
</feature>